<dbReference type="SUPFAM" id="SSF46785">
    <property type="entry name" value="Winged helix' DNA-binding domain"/>
    <property type="match status" value="1"/>
</dbReference>
<dbReference type="GO" id="GO:0045892">
    <property type="term" value="P:negative regulation of DNA-templated transcription"/>
    <property type="evidence" value="ECO:0007669"/>
    <property type="project" value="InterPro"/>
</dbReference>
<keyword evidence="4" id="KW-0804">Transcription</keyword>
<dbReference type="Proteomes" id="UP000053718">
    <property type="component" value="Unassembled WGS sequence"/>
</dbReference>
<dbReference type="AlphaFoldDB" id="A0A094IJY0"/>
<accession>A0A094IJY0</accession>
<evidence type="ECO:0000256" key="2">
    <source>
        <dbReference type="ARBA" id="ARBA00023015"/>
    </source>
</evidence>
<protein>
    <submittedName>
        <fullName evidence="5">BlaI family transcriptional regulator</fullName>
    </submittedName>
</protein>
<dbReference type="eggNOG" id="COG3682">
    <property type="taxonomic scope" value="Bacteria"/>
</dbReference>
<dbReference type="InterPro" id="IPR036388">
    <property type="entry name" value="WH-like_DNA-bd_sf"/>
</dbReference>
<keyword evidence="6" id="KW-1185">Reference proteome</keyword>
<name>A0A094IJY0_9GAMM</name>
<keyword evidence="3" id="KW-0238">DNA-binding</keyword>
<dbReference type="OrthoDB" id="6385403at2"/>
<dbReference type="Pfam" id="PF03965">
    <property type="entry name" value="Penicillinase_R"/>
    <property type="match status" value="1"/>
</dbReference>
<evidence type="ECO:0000313" key="6">
    <source>
        <dbReference type="Proteomes" id="UP000053718"/>
    </source>
</evidence>
<evidence type="ECO:0000256" key="4">
    <source>
        <dbReference type="ARBA" id="ARBA00023163"/>
    </source>
</evidence>
<comment type="similarity">
    <text evidence="1">Belongs to the BlaI transcriptional regulatory family.</text>
</comment>
<evidence type="ECO:0000256" key="1">
    <source>
        <dbReference type="ARBA" id="ARBA00011046"/>
    </source>
</evidence>
<dbReference type="EMBL" id="JPIN01000012">
    <property type="protein sequence ID" value="KFZ28025.1"/>
    <property type="molecule type" value="Genomic_DNA"/>
</dbReference>
<proteinExistence type="inferred from homology"/>
<keyword evidence="2" id="KW-0805">Transcription regulation</keyword>
<dbReference type="STRING" id="1517416.IDAT_10545"/>
<sequence length="124" mass="14495">MSLSDFELEVMQLLWELEEATAPQLHKLIAQRRPVKYTTVKTIIDRLEKKAALQRSRTEGRTIFYAPLTVKKDVRGSLLKDFINKVFLGKSQPLAAHILEEEELSIDDIEYLEKLLKERKQELQ</sequence>
<dbReference type="RefSeq" id="WP_034733406.1">
    <property type="nucleotide sequence ID" value="NZ_JPIN01000012.1"/>
</dbReference>
<dbReference type="InterPro" id="IPR036390">
    <property type="entry name" value="WH_DNA-bd_sf"/>
</dbReference>
<reference evidence="5 6" key="1">
    <citation type="submission" date="2014-06" db="EMBL/GenBank/DDBJ databases">
        <title>Draft genome sequence of Idiomarina sp. MCCC 1A10513.</title>
        <authorList>
            <person name="Du J."/>
            <person name="Lai Q."/>
            <person name="Shao Z."/>
        </authorList>
    </citation>
    <scope>NUCLEOTIDE SEQUENCE [LARGE SCALE GENOMIC DNA]</scope>
    <source>
        <strain evidence="5 6">MCCC 1A10513</strain>
    </source>
</reference>
<evidence type="ECO:0000313" key="5">
    <source>
        <dbReference type="EMBL" id="KFZ28025.1"/>
    </source>
</evidence>
<gene>
    <name evidence="5" type="ORF">IDAT_10545</name>
</gene>
<dbReference type="PIRSF" id="PIRSF019455">
    <property type="entry name" value="CopR_AtkY"/>
    <property type="match status" value="1"/>
</dbReference>
<dbReference type="Gene3D" id="1.10.10.10">
    <property type="entry name" value="Winged helix-like DNA-binding domain superfamily/Winged helix DNA-binding domain"/>
    <property type="match status" value="1"/>
</dbReference>
<dbReference type="InterPro" id="IPR005650">
    <property type="entry name" value="BlaI_family"/>
</dbReference>
<dbReference type="Gene3D" id="1.10.4040.10">
    <property type="entry name" value="Penicillinase repressor domain"/>
    <property type="match status" value="1"/>
</dbReference>
<evidence type="ECO:0000256" key="3">
    <source>
        <dbReference type="ARBA" id="ARBA00023125"/>
    </source>
</evidence>
<dbReference type="GO" id="GO:0003677">
    <property type="term" value="F:DNA binding"/>
    <property type="evidence" value="ECO:0007669"/>
    <property type="project" value="UniProtKB-KW"/>
</dbReference>
<comment type="caution">
    <text evidence="5">The sequence shown here is derived from an EMBL/GenBank/DDBJ whole genome shotgun (WGS) entry which is preliminary data.</text>
</comment>
<organism evidence="5 6">
    <name type="scientific">Pseudidiomarina atlantica</name>
    <dbReference type="NCBI Taxonomy" id="1517416"/>
    <lineage>
        <taxon>Bacteria</taxon>
        <taxon>Pseudomonadati</taxon>
        <taxon>Pseudomonadota</taxon>
        <taxon>Gammaproteobacteria</taxon>
        <taxon>Alteromonadales</taxon>
        <taxon>Idiomarinaceae</taxon>
        <taxon>Pseudidiomarina</taxon>
    </lineage>
</organism>